<dbReference type="InterPro" id="IPR036890">
    <property type="entry name" value="HATPase_C_sf"/>
</dbReference>
<evidence type="ECO:0000259" key="7">
    <source>
        <dbReference type="PROSITE" id="PS50109"/>
    </source>
</evidence>
<dbReference type="SMART" id="SM00387">
    <property type="entry name" value="HATPase_c"/>
    <property type="match status" value="1"/>
</dbReference>
<dbReference type="GO" id="GO:0000155">
    <property type="term" value="F:phosphorelay sensor kinase activity"/>
    <property type="evidence" value="ECO:0007669"/>
    <property type="project" value="InterPro"/>
</dbReference>
<dbReference type="InterPro" id="IPR005467">
    <property type="entry name" value="His_kinase_dom"/>
</dbReference>
<dbReference type="Gene3D" id="1.10.287.130">
    <property type="match status" value="1"/>
</dbReference>
<dbReference type="CDD" id="cd19920">
    <property type="entry name" value="REC_PA4781-like"/>
    <property type="match status" value="1"/>
</dbReference>
<dbReference type="Pfam" id="PF02518">
    <property type="entry name" value="HATPase_c"/>
    <property type="match status" value="1"/>
</dbReference>
<comment type="catalytic activity">
    <reaction evidence="1">
        <text>ATP + protein L-histidine = ADP + protein N-phospho-L-histidine.</text>
        <dbReference type="EC" id="2.7.13.3"/>
    </reaction>
</comment>
<dbReference type="InterPro" id="IPR036097">
    <property type="entry name" value="HisK_dim/P_sf"/>
</dbReference>
<evidence type="ECO:0000256" key="6">
    <source>
        <dbReference type="PROSITE-ProRule" id="PRU00169"/>
    </source>
</evidence>
<dbReference type="Gene3D" id="3.40.50.2300">
    <property type="match status" value="1"/>
</dbReference>
<dbReference type="PANTHER" id="PTHR43547:SF2">
    <property type="entry name" value="HYBRID SIGNAL TRANSDUCTION HISTIDINE KINASE C"/>
    <property type="match status" value="1"/>
</dbReference>
<dbReference type="PANTHER" id="PTHR43547">
    <property type="entry name" value="TWO-COMPONENT HISTIDINE KINASE"/>
    <property type="match status" value="1"/>
</dbReference>
<evidence type="ECO:0000313" key="10">
    <source>
        <dbReference type="Proteomes" id="UP000217507"/>
    </source>
</evidence>
<dbReference type="SUPFAM" id="SSF52172">
    <property type="entry name" value="CheY-like"/>
    <property type="match status" value="1"/>
</dbReference>
<dbReference type="PRINTS" id="PR00344">
    <property type="entry name" value="BCTRLSENSOR"/>
</dbReference>
<dbReference type="Pfam" id="PF00072">
    <property type="entry name" value="Response_reg"/>
    <property type="match status" value="1"/>
</dbReference>
<dbReference type="PROSITE" id="PS50110">
    <property type="entry name" value="RESPONSE_REGULATORY"/>
    <property type="match status" value="1"/>
</dbReference>
<feature type="domain" description="Response regulatory" evidence="8">
    <location>
        <begin position="11"/>
        <end position="127"/>
    </location>
</feature>
<keyword evidence="5" id="KW-0902">Two-component regulatory system</keyword>
<dbReference type="InterPro" id="IPR011006">
    <property type="entry name" value="CheY-like_superfamily"/>
</dbReference>
<dbReference type="CDD" id="cd00082">
    <property type="entry name" value="HisKA"/>
    <property type="match status" value="1"/>
</dbReference>
<dbReference type="EMBL" id="AP018216">
    <property type="protein sequence ID" value="BAY72152.1"/>
    <property type="molecule type" value="Genomic_DNA"/>
</dbReference>
<dbReference type="InterPro" id="IPR003594">
    <property type="entry name" value="HATPase_dom"/>
</dbReference>
<keyword evidence="3 6" id="KW-0597">Phosphoprotein</keyword>
<dbReference type="EC" id="2.7.13.3" evidence="2"/>
<dbReference type="InterPro" id="IPR001789">
    <property type="entry name" value="Sig_transdc_resp-reg_receiver"/>
</dbReference>
<proteinExistence type="predicted"/>
<name>A0A1Z4KTL4_ANAVA</name>
<dbReference type="PROSITE" id="PS50109">
    <property type="entry name" value="HIS_KIN"/>
    <property type="match status" value="1"/>
</dbReference>
<evidence type="ECO:0000259" key="8">
    <source>
        <dbReference type="PROSITE" id="PS50110"/>
    </source>
</evidence>
<dbReference type="AlphaFoldDB" id="A0A1Z4KTL4"/>
<evidence type="ECO:0000256" key="4">
    <source>
        <dbReference type="ARBA" id="ARBA00022777"/>
    </source>
</evidence>
<dbReference type="InterPro" id="IPR004358">
    <property type="entry name" value="Sig_transdc_His_kin-like_C"/>
</dbReference>
<feature type="modified residue" description="4-aspartylphosphate" evidence="6">
    <location>
        <position position="60"/>
    </location>
</feature>
<evidence type="ECO:0000256" key="5">
    <source>
        <dbReference type="ARBA" id="ARBA00023012"/>
    </source>
</evidence>
<sequence>MKIFNSFEKATVLIVDDNPTNLKVLSDAISSLGWEILIATDGESAIEEAEYAQPDIILLDVMMPEMDGFQTCAELKSKTSTKDIPVIFLTALTDQFDKVLALVTGGVDYITKPFNLDEVLVRIQVHLKLSFLTKELEIKNQELDKLVEERTQTLSLTLDKLQQSQLQLVQSEKLSTLGALVAGVAHEINNPLNSLMGNLGFLRNYINALTQHLQLYHQHCPHPVINITKNANLIELDEILIDIPKVMTSIDTELERINNISDSLRNFYGSDISKKAFFDIHEGINSTLIILSHRLRGNKLRPDIEVIKEYGNLPLIECYPEQINQVFMNMIANAIDAIDELCHKVADIQDNKNRKIIIKTVWKQEEELLIVTFKDNGLGMSVETQKQIFEQFFTTKPSGKGTNFGLSISRQIIEEKHNGRLKCFSVLGEGTEFLMEIPVR</sequence>
<evidence type="ECO:0000256" key="3">
    <source>
        <dbReference type="ARBA" id="ARBA00022553"/>
    </source>
</evidence>
<evidence type="ECO:0000256" key="1">
    <source>
        <dbReference type="ARBA" id="ARBA00000085"/>
    </source>
</evidence>
<dbReference type="InterPro" id="IPR003661">
    <property type="entry name" value="HisK_dim/P_dom"/>
</dbReference>
<dbReference type="Proteomes" id="UP000217507">
    <property type="component" value="Chromosome"/>
</dbReference>
<keyword evidence="4" id="KW-0808">Transferase</keyword>
<feature type="domain" description="Histidine kinase" evidence="7">
    <location>
        <begin position="183"/>
        <end position="440"/>
    </location>
</feature>
<dbReference type="Pfam" id="PF00512">
    <property type="entry name" value="HisKA"/>
    <property type="match status" value="1"/>
</dbReference>
<organism evidence="9 10">
    <name type="scientific">Trichormus variabilis NIES-23</name>
    <dbReference type="NCBI Taxonomy" id="1973479"/>
    <lineage>
        <taxon>Bacteria</taxon>
        <taxon>Bacillati</taxon>
        <taxon>Cyanobacteriota</taxon>
        <taxon>Cyanophyceae</taxon>
        <taxon>Nostocales</taxon>
        <taxon>Nostocaceae</taxon>
        <taxon>Trichormus</taxon>
    </lineage>
</organism>
<accession>A0A1Z4KTL4</accession>
<keyword evidence="4" id="KW-0418">Kinase</keyword>
<dbReference type="SUPFAM" id="SSF47384">
    <property type="entry name" value="Homodimeric domain of signal transducing histidine kinase"/>
    <property type="match status" value="1"/>
</dbReference>
<reference evidence="9 10" key="1">
    <citation type="submission" date="2017-06" db="EMBL/GenBank/DDBJ databases">
        <title>Genome sequencing of cyanobaciteial culture collection at National Institute for Environmental Studies (NIES).</title>
        <authorList>
            <person name="Hirose Y."/>
            <person name="Shimura Y."/>
            <person name="Fujisawa T."/>
            <person name="Nakamura Y."/>
            <person name="Kawachi M."/>
        </authorList>
    </citation>
    <scope>NUCLEOTIDE SEQUENCE [LARGE SCALE GENOMIC DNA]</scope>
    <source>
        <strain evidence="9 10">NIES-23</strain>
    </source>
</reference>
<evidence type="ECO:0000256" key="2">
    <source>
        <dbReference type="ARBA" id="ARBA00012438"/>
    </source>
</evidence>
<dbReference type="SMART" id="SM00448">
    <property type="entry name" value="REC"/>
    <property type="match status" value="1"/>
</dbReference>
<dbReference type="Gene3D" id="3.30.565.10">
    <property type="entry name" value="Histidine kinase-like ATPase, C-terminal domain"/>
    <property type="match status" value="1"/>
</dbReference>
<dbReference type="SUPFAM" id="SSF55874">
    <property type="entry name" value="ATPase domain of HSP90 chaperone/DNA topoisomerase II/histidine kinase"/>
    <property type="match status" value="1"/>
</dbReference>
<evidence type="ECO:0000313" key="9">
    <source>
        <dbReference type="EMBL" id="BAY72152.1"/>
    </source>
</evidence>
<protein>
    <recommendedName>
        <fullName evidence="2">histidine kinase</fullName>
        <ecNumber evidence="2">2.7.13.3</ecNumber>
    </recommendedName>
</protein>
<gene>
    <name evidence="9" type="ORF">NIES23_49760</name>
</gene>